<evidence type="ECO:0000256" key="1">
    <source>
        <dbReference type="ARBA" id="ARBA00038240"/>
    </source>
</evidence>
<reference evidence="4 5" key="1">
    <citation type="submission" date="2019-02" db="EMBL/GenBank/DDBJ databases">
        <title>WGS of Pseudoxanthomonas species novum from clinical isolates.</title>
        <authorList>
            <person name="Bernier A.-M."/>
            <person name="Bernard K."/>
            <person name="Vachon A."/>
        </authorList>
    </citation>
    <scope>NUCLEOTIDE SEQUENCE [LARGE SCALE GENOMIC DNA]</scope>
    <source>
        <strain evidence="4 5">NML171202</strain>
    </source>
</reference>
<comment type="caution">
    <text evidence="4">The sequence shown here is derived from an EMBL/GenBank/DDBJ whole genome shotgun (WGS) entry which is preliminary data.</text>
</comment>
<accession>A0A4Q8LHJ8</accession>
<proteinExistence type="inferred from homology"/>
<dbReference type="InterPro" id="IPR002575">
    <property type="entry name" value="Aminoglycoside_PTrfase"/>
</dbReference>
<evidence type="ECO:0000256" key="2">
    <source>
        <dbReference type="SAM" id="MobiDB-lite"/>
    </source>
</evidence>
<feature type="region of interest" description="Disordered" evidence="2">
    <location>
        <begin position="1"/>
        <end position="22"/>
    </location>
</feature>
<keyword evidence="4" id="KW-0808">Transferase</keyword>
<dbReference type="Proteomes" id="UP000291286">
    <property type="component" value="Unassembled WGS sequence"/>
</dbReference>
<dbReference type="GO" id="GO:0004413">
    <property type="term" value="F:homoserine kinase activity"/>
    <property type="evidence" value="ECO:0007669"/>
    <property type="project" value="TreeGrafter"/>
</dbReference>
<organism evidence="4 5">
    <name type="scientific">Pseudoxanthomonas winnipegensis</name>
    <dbReference type="NCBI Taxonomy" id="2480810"/>
    <lineage>
        <taxon>Bacteria</taxon>
        <taxon>Pseudomonadati</taxon>
        <taxon>Pseudomonadota</taxon>
        <taxon>Gammaproteobacteria</taxon>
        <taxon>Lysobacterales</taxon>
        <taxon>Lysobacteraceae</taxon>
        <taxon>Pseudoxanthomonas</taxon>
    </lineage>
</organism>
<dbReference type="PANTHER" id="PTHR21064:SF6">
    <property type="entry name" value="AMINOGLYCOSIDE PHOSPHOTRANSFERASE DOMAIN-CONTAINING PROTEIN"/>
    <property type="match status" value="1"/>
</dbReference>
<dbReference type="Pfam" id="PF01636">
    <property type="entry name" value="APH"/>
    <property type="match status" value="1"/>
</dbReference>
<name>A0A4Q8LHJ8_9GAMM</name>
<evidence type="ECO:0000259" key="3">
    <source>
        <dbReference type="Pfam" id="PF01636"/>
    </source>
</evidence>
<dbReference type="EMBL" id="SHMB01000004">
    <property type="protein sequence ID" value="TAA28977.1"/>
    <property type="molecule type" value="Genomic_DNA"/>
</dbReference>
<dbReference type="InterPro" id="IPR050249">
    <property type="entry name" value="Pseudomonas-type_ThrB"/>
</dbReference>
<evidence type="ECO:0000313" key="5">
    <source>
        <dbReference type="Proteomes" id="UP000291286"/>
    </source>
</evidence>
<feature type="domain" description="Aminoglycoside phosphotransferase" evidence="3">
    <location>
        <begin position="58"/>
        <end position="309"/>
    </location>
</feature>
<gene>
    <name evidence="4" type="ORF">EA661_11830</name>
</gene>
<dbReference type="RefSeq" id="WP_130519005.1">
    <property type="nucleotide sequence ID" value="NZ_SHMA01000005.1"/>
</dbReference>
<dbReference type="GO" id="GO:0009088">
    <property type="term" value="P:threonine biosynthetic process"/>
    <property type="evidence" value="ECO:0007669"/>
    <property type="project" value="TreeGrafter"/>
</dbReference>
<dbReference type="SUPFAM" id="SSF56112">
    <property type="entry name" value="Protein kinase-like (PK-like)"/>
    <property type="match status" value="1"/>
</dbReference>
<dbReference type="InterPro" id="IPR011009">
    <property type="entry name" value="Kinase-like_dom_sf"/>
</dbReference>
<dbReference type="AlphaFoldDB" id="A0A4Q8LHJ8"/>
<sequence>MSDASHRVHGVGPEDAAPDWPPLRADEVDTLLAAYPPLAAGPHRITWHSPRPLSAAALVETAHGPLFIKRHHRSVRSADGLEEEHRFMAHLRDRGLPVVEVFADAHGRTAHAHGAWTYEVHRAGIGADLYRETTSWTPLTDLAQARQLGAMLARLHLAAADYAAPQRSTHLLVARDDLIRAADPVAALQAQLAQRPALAEWLRGRDWQADFERHLLPWHAGLAEALRDEPRLWAHNDLHVSNLLWQSQADAPRISSVLDYGLASPTGALFDLATAIERNAIAWLSLEDGLDAAHVDTALALLAGYRTVAPLVPDRVRLLADLLPLVHLDFALSEVEYFHAITHAPDNAQVAYATFLLGHADWFASAAGQALLQALRAAA</sequence>
<evidence type="ECO:0000313" key="4">
    <source>
        <dbReference type="EMBL" id="TAA28977.1"/>
    </source>
</evidence>
<dbReference type="PANTHER" id="PTHR21064">
    <property type="entry name" value="AMINOGLYCOSIDE PHOSPHOTRANSFERASE DOMAIN-CONTAINING PROTEIN-RELATED"/>
    <property type="match status" value="1"/>
</dbReference>
<comment type="similarity">
    <text evidence="1">Belongs to the pseudomonas-type ThrB family.</text>
</comment>
<protein>
    <submittedName>
        <fullName evidence="4">Aminoglycoside phosphotransferase family protein</fullName>
    </submittedName>
</protein>
<dbReference type="Gene3D" id="3.90.1200.10">
    <property type="match status" value="1"/>
</dbReference>